<keyword evidence="6 10" id="KW-1133">Transmembrane helix</keyword>
<dbReference type="PANTHER" id="PTHR13285:SF23">
    <property type="entry name" value="TEICHOIC ACID D-ALANYLTRANSFERASE"/>
    <property type="match status" value="1"/>
</dbReference>
<keyword evidence="4 9" id="KW-0808">Transferase</keyword>
<sequence length="453" mass="52236">MPLATAIYLTIRSQSNRKLFLFFSSIYFYSVWSIPYTSLLIFSILITYATCHALDRIEQLNKRRAILLFGLTTNLSILFFFKYFNFFNLSISHLAGFQFFPPLDLLLPMGISFYTFQSISCCVDVYRKEFQSNDYSFIDYALYISFFPQLVAGPIMRASELFPQFHRKASFSYSTAIEGISRICWGLSKKVLIADPLSNVVSTVYANYTQQSGLSLLIATYAFAVQIYLDFSGYCDVAIGAAKLIGFNLDENFSRPYLSKSIREFWRRWHITLSTWLRDYIYIPLGGSRAGDIRTCLNLMVTMFLGGLWHGASYNFVIWGGLQGLFLVSERLFEKTIFKAHASSNYFFTILKWLFTFHLICFSWIFFRAENYIQATTIIGRILTNKPGLQTTFVPLIILITLLSYQILDNPLGFSKLGLRFPLISRWLIYVNIILISIAISGASNPEFIYFQF</sequence>
<evidence type="ECO:0000256" key="2">
    <source>
        <dbReference type="ARBA" id="ARBA00010323"/>
    </source>
</evidence>
<feature type="transmembrane region" description="Helical" evidence="10">
    <location>
        <begin position="66"/>
        <end position="85"/>
    </location>
</feature>
<comment type="subcellular location">
    <subcellularLocation>
        <location evidence="1">Cell membrane</location>
        <topology evidence="1">Multi-pass membrane protein</topology>
    </subcellularLocation>
</comment>
<dbReference type="PANTHER" id="PTHR13285">
    <property type="entry name" value="ACYLTRANSFERASE"/>
    <property type="match status" value="1"/>
</dbReference>
<dbReference type="InterPro" id="IPR024194">
    <property type="entry name" value="Ac/AlaTfrase_AlgI/DltB"/>
</dbReference>
<keyword evidence="7 9" id="KW-0472">Membrane</keyword>
<accession>A0ABS5Y530</accession>
<dbReference type="Proteomes" id="UP001196661">
    <property type="component" value="Unassembled WGS sequence"/>
</dbReference>
<keyword evidence="5 10" id="KW-0812">Transmembrane</keyword>
<evidence type="ECO:0000256" key="4">
    <source>
        <dbReference type="ARBA" id="ARBA00022679"/>
    </source>
</evidence>
<evidence type="ECO:0000256" key="7">
    <source>
        <dbReference type="ARBA" id="ARBA00023136"/>
    </source>
</evidence>
<evidence type="ECO:0000313" key="12">
    <source>
        <dbReference type="Proteomes" id="UP001196661"/>
    </source>
</evidence>
<proteinExistence type="inferred from homology"/>
<comment type="similarity">
    <text evidence="2 9">Belongs to the membrane-bound acyltransferase family.</text>
</comment>
<reference evidence="11 12" key="1">
    <citation type="journal article" date="2021" name="Mar. Drugs">
        <title>Genome Reduction and Secondary Metabolism of the Marine Sponge-Associated Cyanobacterium Leptothoe.</title>
        <authorList>
            <person name="Konstantinou D."/>
            <person name="Popin R.V."/>
            <person name="Fewer D.P."/>
            <person name="Sivonen K."/>
            <person name="Gkelis S."/>
        </authorList>
    </citation>
    <scope>NUCLEOTIDE SEQUENCE [LARGE SCALE GENOMIC DNA]</scope>
    <source>
        <strain evidence="11 12">TAU-MAC 1615</strain>
    </source>
</reference>
<dbReference type="InterPro" id="IPR004299">
    <property type="entry name" value="MBOAT_fam"/>
</dbReference>
<name>A0ABS5Y530_9CYAN</name>
<dbReference type="Pfam" id="PF03062">
    <property type="entry name" value="MBOAT"/>
    <property type="match status" value="1"/>
</dbReference>
<protein>
    <submittedName>
        <fullName evidence="11">MBOAT family protein</fullName>
    </submittedName>
</protein>
<keyword evidence="12" id="KW-1185">Reference proteome</keyword>
<evidence type="ECO:0000256" key="1">
    <source>
        <dbReference type="ARBA" id="ARBA00004651"/>
    </source>
</evidence>
<feature type="transmembrane region" description="Helical" evidence="10">
    <location>
        <begin position="388"/>
        <end position="407"/>
    </location>
</feature>
<dbReference type="PIRSF" id="PIRSF500217">
    <property type="entry name" value="AlgI"/>
    <property type="match status" value="1"/>
</dbReference>
<dbReference type="InterPro" id="IPR028362">
    <property type="entry name" value="AlgI"/>
</dbReference>
<feature type="transmembrane region" description="Helical" evidence="10">
    <location>
        <begin position="427"/>
        <end position="451"/>
    </location>
</feature>
<feature type="transmembrane region" description="Helical" evidence="10">
    <location>
        <begin position="26"/>
        <end position="54"/>
    </location>
</feature>
<dbReference type="EMBL" id="JADOER010000008">
    <property type="protein sequence ID" value="MBT9312464.1"/>
    <property type="molecule type" value="Genomic_DNA"/>
</dbReference>
<evidence type="ECO:0000256" key="9">
    <source>
        <dbReference type="PIRNR" id="PIRNR016636"/>
    </source>
</evidence>
<evidence type="ECO:0000256" key="10">
    <source>
        <dbReference type="SAM" id="Phobius"/>
    </source>
</evidence>
<keyword evidence="8 9" id="KW-0012">Acyltransferase</keyword>
<gene>
    <name evidence="11" type="ORF">IXB28_09625</name>
</gene>
<evidence type="ECO:0000256" key="5">
    <source>
        <dbReference type="ARBA" id="ARBA00022692"/>
    </source>
</evidence>
<organism evidence="11 12">
    <name type="scientific">Leptothoe kymatousa TAU-MAC 1615</name>
    <dbReference type="NCBI Taxonomy" id="2364775"/>
    <lineage>
        <taxon>Bacteria</taxon>
        <taxon>Bacillati</taxon>
        <taxon>Cyanobacteriota</taxon>
        <taxon>Cyanophyceae</taxon>
        <taxon>Nodosilineales</taxon>
        <taxon>Cymatolegaceae</taxon>
        <taxon>Leptothoe</taxon>
        <taxon>Leptothoe kymatousa</taxon>
    </lineage>
</organism>
<dbReference type="InterPro" id="IPR051085">
    <property type="entry name" value="MB_O-acyltransferase"/>
</dbReference>
<keyword evidence="3 9" id="KW-1003">Cell membrane</keyword>
<evidence type="ECO:0000256" key="6">
    <source>
        <dbReference type="ARBA" id="ARBA00022989"/>
    </source>
</evidence>
<dbReference type="PIRSF" id="PIRSF016636">
    <property type="entry name" value="AlgI_DltB"/>
    <property type="match status" value="1"/>
</dbReference>
<evidence type="ECO:0000256" key="3">
    <source>
        <dbReference type="ARBA" id="ARBA00022475"/>
    </source>
</evidence>
<feature type="transmembrane region" description="Helical" evidence="10">
    <location>
        <begin position="105"/>
        <end position="126"/>
    </location>
</feature>
<evidence type="ECO:0000256" key="8">
    <source>
        <dbReference type="ARBA" id="ARBA00023315"/>
    </source>
</evidence>
<feature type="transmembrane region" description="Helical" evidence="10">
    <location>
        <begin position="299"/>
        <end position="326"/>
    </location>
</feature>
<evidence type="ECO:0000313" key="11">
    <source>
        <dbReference type="EMBL" id="MBT9312464.1"/>
    </source>
</evidence>
<comment type="caution">
    <text evidence="11">The sequence shown here is derived from an EMBL/GenBank/DDBJ whole genome shotgun (WGS) entry which is preliminary data.</text>
</comment>
<feature type="transmembrane region" description="Helical" evidence="10">
    <location>
        <begin position="346"/>
        <end position="367"/>
    </location>
</feature>